<evidence type="ECO:0000313" key="1">
    <source>
        <dbReference type="EMBL" id="QTL96907.1"/>
    </source>
</evidence>
<proteinExistence type="predicted"/>
<protein>
    <submittedName>
        <fullName evidence="1">Uncharacterized protein</fullName>
    </submittedName>
</protein>
<evidence type="ECO:0000313" key="2">
    <source>
        <dbReference type="Proteomes" id="UP000665020"/>
    </source>
</evidence>
<organism evidence="1 2">
    <name type="scientific">Iocasia fonsfrigidae</name>
    <dbReference type="NCBI Taxonomy" id="2682810"/>
    <lineage>
        <taxon>Bacteria</taxon>
        <taxon>Bacillati</taxon>
        <taxon>Bacillota</taxon>
        <taxon>Clostridia</taxon>
        <taxon>Halanaerobiales</taxon>
        <taxon>Halanaerobiaceae</taxon>
        <taxon>Iocasia</taxon>
    </lineage>
</organism>
<dbReference type="KEGG" id="ifn:GM661_02405"/>
<dbReference type="RefSeq" id="WP_230868584.1">
    <property type="nucleotide sequence ID" value="NZ_CP046640.1"/>
</dbReference>
<reference evidence="1" key="1">
    <citation type="submission" date="2019-12" db="EMBL/GenBank/DDBJ databases">
        <authorList>
            <person name="zhang j."/>
            <person name="sun C.M."/>
        </authorList>
    </citation>
    <scope>NUCLEOTIDE SEQUENCE</scope>
    <source>
        <strain evidence="1">NS-1</strain>
    </source>
</reference>
<name>A0A8A7KDD5_9FIRM</name>
<accession>A0A8A7KDD5</accession>
<dbReference type="AlphaFoldDB" id="A0A8A7KDD5"/>
<dbReference type="EMBL" id="CP046640">
    <property type="protein sequence ID" value="QTL96907.1"/>
    <property type="molecule type" value="Genomic_DNA"/>
</dbReference>
<keyword evidence="2" id="KW-1185">Reference proteome</keyword>
<sequence>MILKKILTLFILAALLTTVTLPAYGQLIPLKEIENVEMVLYGQPGTGSVLARIKRIELDLFGSAGKGTLPERSNQILKYALPTEDSPSLQLLINCLEWSLLNSISRGAAVDRVAELEEMIYGASKNGALLNRINELLEMTVPGGKLPVAEVEMPEGLVIEAKLLDEIDSAVLTEGQFFRFEVTEDIELEECMVIPTGTRGLINVDKVKEAGGFGKDAELTLSLSDFKAIDGTMLSIEFFSGDDDSHSREIAVGAGFLGALLVSNPVGLVAGYFYKGKDVVIEEGTPLSIEITNGLTVYGLKTN</sequence>
<dbReference type="Proteomes" id="UP000665020">
    <property type="component" value="Chromosome"/>
</dbReference>
<gene>
    <name evidence="1" type="ORF">GM661_02405</name>
</gene>